<keyword evidence="3" id="KW-1185">Reference proteome</keyword>
<dbReference type="CDD" id="cd05399">
    <property type="entry name" value="NT_Rel-Spo_like"/>
    <property type="match status" value="1"/>
</dbReference>
<reference evidence="3" key="1">
    <citation type="submission" date="2017-04" db="EMBL/GenBank/DDBJ databases">
        <authorList>
            <person name="Varghese N."/>
            <person name="Submissions S."/>
        </authorList>
    </citation>
    <scope>NUCLEOTIDE SEQUENCE [LARGE SCALE GENOMIC DNA]</scope>
    <source>
        <strain evidence="3">VKM Ac-2510</strain>
    </source>
</reference>
<protein>
    <submittedName>
        <fullName evidence="2">Putative GTP pyrophosphokinase</fullName>
    </submittedName>
</protein>
<dbReference type="STRING" id="150121.SAMN06296010_0932"/>
<dbReference type="RefSeq" id="WP_342351708.1">
    <property type="nucleotide sequence ID" value="NZ_FXAY01000001.1"/>
</dbReference>
<dbReference type="GO" id="GO:0016301">
    <property type="term" value="F:kinase activity"/>
    <property type="evidence" value="ECO:0007669"/>
    <property type="project" value="UniProtKB-KW"/>
</dbReference>
<evidence type="ECO:0000259" key="1">
    <source>
        <dbReference type="SMART" id="SM00954"/>
    </source>
</evidence>
<sequence length="258" mass="29111">MHAANNPPDTDLRAEFTRFMMSYKFAIDEVMTKINILREEFNHVHDYNPIEHVNSRLKSPESILEKAQRKGLAIDTAVIRECIHDIAGIRITCSFLSDIYKIREMLARQVDLTVIAERDYVASPKANGYTSLHLIVSIPVFMSDRVEQVPVEIQIRTIAMDFWASLEHKIYYKYNREVPATLLDELKEAADTANRLDRTMQSLHTQVRELDASADAAAASDEGVVPFGDLERLIVPKALLDSLAAQPPQPTSDEASDA</sequence>
<accession>A0A1X7IVI2</accession>
<dbReference type="InterPro" id="IPR043519">
    <property type="entry name" value="NT_sf"/>
</dbReference>
<dbReference type="Proteomes" id="UP000193244">
    <property type="component" value="Unassembled WGS sequence"/>
</dbReference>
<dbReference type="SUPFAM" id="SSF81301">
    <property type="entry name" value="Nucleotidyltransferase"/>
    <property type="match status" value="1"/>
</dbReference>
<feature type="domain" description="RelA/SpoT" evidence="1">
    <location>
        <begin position="55"/>
        <end position="178"/>
    </location>
</feature>
<dbReference type="GO" id="GO:0015969">
    <property type="term" value="P:guanosine tetraphosphate metabolic process"/>
    <property type="evidence" value="ECO:0007669"/>
    <property type="project" value="InterPro"/>
</dbReference>
<dbReference type="SMART" id="SM00954">
    <property type="entry name" value="RelA_SpoT"/>
    <property type="match status" value="1"/>
</dbReference>
<keyword evidence="2" id="KW-0418">Kinase</keyword>
<dbReference type="Gene3D" id="1.10.287.860">
    <property type="entry name" value="Nucleotidyltransferase"/>
    <property type="match status" value="1"/>
</dbReference>
<dbReference type="Pfam" id="PF04607">
    <property type="entry name" value="RelA_SpoT"/>
    <property type="match status" value="1"/>
</dbReference>
<dbReference type="Gene3D" id="3.30.460.10">
    <property type="entry name" value="Beta Polymerase, domain 2"/>
    <property type="match status" value="1"/>
</dbReference>
<dbReference type="InterPro" id="IPR007685">
    <property type="entry name" value="RelA_SpoT"/>
</dbReference>
<dbReference type="PANTHER" id="PTHR47837">
    <property type="entry name" value="GTP PYROPHOSPHOKINASE YJBM"/>
    <property type="match status" value="1"/>
</dbReference>
<evidence type="ECO:0000313" key="3">
    <source>
        <dbReference type="Proteomes" id="UP000193244"/>
    </source>
</evidence>
<organism evidence="2 3">
    <name type="scientific">Agreia pratensis</name>
    <dbReference type="NCBI Taxonomy" id="150121"/>
    <lineage>
        <taxon>Bacteria</taxon>
        <taxon>Bacillati</taxon>
        <taxon>Actinomycetota</taxon>
        <taxon>Actinomycetes</taxon>
        <taxon>Micrococcales</taxon>
        <taxon>Microbacteriaceae</taxon>
        <taxon>Agreia</taxon>
    </lineage>
</organism>
<keyword evidence="2" id="KW-0808">Transferase</keyword>
<proteinExistence type="predicted"/>
<name>A0A1X7IVI2_9MICO</name>
<dbReference type="InterPro" id="IPR052366">
    <property type="entry name" value="GTP_Pyrophosphokinase"/>
</dbReference>
<dbReference type="PANTHER" id="PTHR47837:SF2">
    <property type="entry name" value="GTP PYROPHOSPHOKINASE YWAC"/>
    <property type="match status" value="1"/>
</dbReference>
<dbReference type="EMBL" id="FXAY01000001">
    <property type="protein sequence ID" value="SMG19111.1"/>
    <property type="molecule type" value="Genomic_DNA"/>
</dbReference>
<dbReference type="AlphaFoldDB" id="A0A1X7IVI2"/>
<evidence type="ECO:0000313" key="2">
    <source>
        <dbReference type="EMBL" id="SMG19111.1"/>
    </source>
</evidence>
<gene>
    <name evidence="2" type="ORF">SAMN06296010_0932</name>
</gene>